<accession>M1WTH6</accession>
<gene>
    <name evidence="2" type="ordered locus">BN4_12357</name>
</gene>
<feature type="signal peptide" evidence="1">
    <location>
        <begin position="1"/>
        <end position="31"/>
    </location>
</feature>
<dbReference type="AlphaFoldDB" id="M1WTH6"/>
<protein>
    <submittedName>
        <fullName evidence="2">PBS lyase HEAT domain protein repeat-containing protein</fullName>
    </submittedName>
</protein>
<reference evidence="2 3" key="1">
    <citation type="journal article" date="2013" name="PLoS ONE">
        <title>The first genomic and proteomic characterization of a deep-sea sulfate reducer: insights into the piezophilic lifestyle of Desulfovibrio piezophilus.</title>
        <authorList>
            <person name="Pradel N."/>
            <person name="Ji B."/>
            <person name="Gimenez G."/>
            <person name="Talla E."/>
            <person name="Lenoble P."/>
            <person name="Garel M."/>
            <person name="Tamburini C."/>
            <person name="Fourquet P."/>
            <person name="Lebrun R."/>
            <person name="Bertin P."/>
            <person name="Denis Y."/>
            <person name="Pophillat M."/>
            <person name="Barbe V."/>
            <person name="Ollivier B."/>
            <person name="Dolla A."/>
        </authorList>
    </citation>
    <scope>NUCLEOTIDE SEQUENCE [LARGE SCALE GENOMIC DNA]</scope>
    <source>
        <strain evidence="3">DSM 10523 / SB164P1</strain>
    </source>
</reference>
<dbReference type="KEGG" id="dpi:BN4_12357"/>
<feature type="chain" id="PRO_5004019720" evidence="1">
    <location>
        <begin position="32"/>
        <end position="330"/>
    </location>
</feature>
<organism evidence="2 3">
    <name type="scientific">Pseudodesulfovibrio piezophilus (strain DSM 21447 / JCM 15486 / C1TLV30)</name>
    <name type="common">Desulfovibrio piezophilus</name>
    <dbReference type="NCBI Taxonomy" id="1322246"/>
    <lineage>
        <taxon>Bacteria</taxon>
        <taxon>Pseudomonadati</taxon>
        <taxon>Thermodesulfobacteriota</taxon>
        <taxon>Desulfovibrionia</taxon>
        <taxon>Desulfovibrionales</taxon>
        <taxon>Desulfovibrionaceae</taxon>
    </lineage>
</organism>
<evidence type="ECO:0000256" key="1">
    <source>
        <dbReference type="SAM" id="SignalP"/>
    </source>
</evidence>
<dbReference type="eggNOG" id="COG1413">
    <property type="taxonomic scope" value="Bacteria"/>
</dbReference>
<dbReference type="BioCyc" id="DPIE1322246:BN4_RS11835-MONOMER"/>
<dbReference type="GO" id="GO:0016491">
    <property type="term" value="F:oxidoreductase activity"/>
    <property type="evidence" value="ECO:0007669"/>
    <property type="project" value="TreeGrafter"/>
</dbReference>
<dbReference type="Gene3D" id="1.25.10.10">
    <property type="entry name" value="Leucine-rich Repeat Variant"/>
    <property type="match status" value="2"/>
</dbReference>
<dbReference type="InterPro" id="IPR004155">
    <property type="entry name" value="PBS_lyase_HEAT"/>
</dbReference>
<dbReference type="InterPro" id="IPR016024">
    <property type="entry name" value="ARM-type_fold"/>
</dbReference>
<name>M1WTH6_PSEP2</name>
<dbReference type="SUPFAM" id="SSF48371">
    <property type="entry name" value="ARM repeat"/>
    <property type="match status" value="1"/>
</dbReference>
<dbReference type="EMBL" id="FO203427">
    <property type="protein sequence ID" value="CCH49592.1"/>
    <property type="molecule type" value="Genomic_DNA"/>
</dbReference>
<sequence length="330" mass="35086">MKIVKRQNMVLDTVLAPAILFLLVFAWSAHAAPLQDISIPDVAMRLADKSGDIRLTAAMELDLMGQCALKPLMQLAEHGSPLQRRGAVIGLSLLPSPALGMDTLLKSLNDTDVHTRSLAAHSLGMLGKTAAPFLVKRLADLRPHVRDAAAFSLKLMGSNSIPALIRTLQTEDSAVRAKAAWLLGRLGPSAQSAVPALIRALETDDIRAMHVIAEAIDLIGADPAMIEFELALLGSESGTCMVGHIGNKASQILTRLLGRGGTPLAQMAFRTLAEIGKDALPALREGVNHGTPGQRIASALLLVEIDPDAVLTLPEDLRETLSGVHRPINQ</sequence>
<dbReference type="RefSeq" id="WP_015415635.1">
    <property type="nucleotide sequence ID" value="NC_020409.1"/>
</dbReference>
<dbReference type="GO" id="GO:0016829">
    <property type="term" value="F:lyase activity"/>
    <property type="evidence" value="ECO:0007669"/>
    <property type="project" value="UniProtKB-KW"/>
</dbReference>
<keyword evidence="1" id="KW-0732">Signal</keyword>
<dbReference type="HOGENOM" id="CLU_867985_0_0_7"/>
<proteinExistence type="predicted"/>
<dbReference type="PANTHER" id="PTHR12697:SF5">
    <property type="entry name" value="DEOXYHYPUSINE HYDROXYLASE"/>
    <property type="match status" value="1"/>
</dbReference>
<dbReference type="Proteomes" id="UP000011724">
    <property type="component" value="Chromosome"/>
</dbReference>
<evidence type="ECO:0000313" key="2">
    <source>
        <dbReference type="EMBL" id="CCH49592.1"/>
    </source>
</evidence>
<dbReference type="SMART" id="SM00567">
    <property type="entry name" value="EZ_HEAT"/>
    <property type="match status" value="4"/>
</dbReference>
<keyword evidence="2" id="KW-0456">Lyase</keyword>
<dbReference type="OrthoDB" id="5464880at2"/>
<keyword evidence="3" id="KW-1185">Reference proteome</keyword>
<dbReference type="PANTHER" id="PTHR12697">
    <property type="entry name" value="PBS LYASE HEAT-LIKE PROTEIN"/>
    <property type="match status" value="1"/>
</dbReference>
<dbReference type="Pfam" id="PF13646">
    <property type="entry name" value="HEAT_2"/>
    <property type="match status" value="1"/>
</dbReference>
<reference evidence="3" key="2">
    <citation type="journal article" date="2013" name="Stand. Genomic Sci.">
        <title>Complete genome sequence of Desulfocapsa sulfexigens, a marine deltaproteobacterium specialized in disproportionating inorganic sulfur compounds.</title>
        <authorList>
            <person name="Finster K.W."/>
            <person name="Kjeldsen K.U."/>
            <person name="Kube M."/>
            <person name="Reinhardt R."/>
            <person name="Mussmann M."/>
            <person name="Amann R."/>
            <person name="Schreiber L."/>
        </authorList>
    </citation>
    <scope>NUCLEOTIDE SEQUENCE [LARGE SCALE GENOMIC DNA]</scope>
    <source>
        <strain evidence="3">DSM 10523 / SB164P1</strain>
    </source>
</reference>
<dbReference type="InterPro" id="IPR011989">
    <property type="entry name" value="ARM-like"/>
</dbReference>
<evidence type="ECO:0000313" key="3">
    <source>
        <dbReference type="Proteomes" id="UP000011724"/>
    </source>
</evidence>
<dbReference type="PATRIC" id="fig|879567.3.peg.2512"/>
<dbReference type="STRING" id="1322246.BN4_12357"/>